<comment type="caution">
    <text evidence="2">The sequence shown here is derived from an EMBL/GenBank/DDBJ whole genome shotgun (WGS) entry which is preliminary data.</text>
</comment>
<evidence type="ECO:0000256" key="1">
    <source>
        <dbReference type="SAM" id="MobiDB-lite"/>
    </source>
</evidence>
<evidence type="ECO:0000313" key="2">
    <source>
        <dbReference type="EMBL" id="KAJ3648932.1"/>
    </source>
</evidence>
<dbReference type="EMBL" id="JALNTZ010000006">
    <property type="protein sequence ID" value="KAJ3648932.1"/>
    <property type="molecule type" value="Genomic_DNA"/>
</dbReference>
<feature type="compositionally biased region" description="Low complexity" evidence="1">
    <location>
        <begin position="98"/>
        <end position="112"/>
    </location>
</feature>
<evidence type="ECO:0000313" key="3">
    <source>
        <dbReference type="Proteomes" id="UP001168821"/>
    </source>
</evidence>
<sequence>MAKSVRKCAFSLEQLTVNVHFGCTVAGLLIQTSLARAFHWRMGIRGFVYAPTTPTAGAGTDQNKNKPPTRLVLLSRDGETATEGSMDRGIDSAASKTAAGLSDANAAASRHR</sequence>
<proteinExistence type="predicted"/>
<dbReference type="Proteomes" id="UP001168821">
    <property type="component" value="Unassembled WGS sequence"/>
</dbReference>
<organism evidence="2 3">
    <name type="scientific">Zophobas morio</name>
    <dbReference type="NCBI Taxonomy" id="2755281"/>
    <lineage>
        <taxon>Eukaryota</taxon>
        <taxon>Metazoa</taxon>
        <taxon>Ecdysozoa</taxon>
        <taxon>Arthropoda</taxon>
        <taxon>Hexapoda</taxon>
        <taxon>Insecta</taxon>
        <taxon>Pterygota</taxon>
        <taxon>Neoptera</taxon>
        <taxon>Endopterygota</taxon>
        <taxon>Coleoptera</taxon>
        <taxon>Polyphaga</taxon>
        <taxon>Cucujiformia</taxon>
        <taxon>Tenebrionidae</taxon>
        <taxon>Zophobas</taxon>
    </lineage>
</organism>
<reference evidence="2" key="1">
    <citation type="journal article" date="2023" name="G3 (Bethesda)">
        <title>Whole genome assemblies of Zophobas morio and Tenebrio molitor.</title>
        <authorList>
            <person name="Kaur S."/>
            <person name="Stinson S.A."/>
            <person name="diCenzo G.C."/>
        </authorList>
    </citation>
    <scope>NUCLEOTIDE SEQUENCE</scope>
    <source>
        <strain evidence="2">QUZm001</strain>
    </source>
</reference>
<keyword evidence="3" id="KW-1185">Reference proteome</keyword>
<feature type="region of interest" description="Disordered" evidence="1">
    <location>
        <begin position="75"/>
        <end position="112"/>
    </location>
</feature>
<gene>
    <name evidence="2" type="ORF">Zmor_020699</name>
</gene>
<protein>
    <submittedName>
        <fullName evidence="2">Uncharacterized protein</fullName>
    </submittedName>
</protein>
<dbReference type="AlphaFoldDB" id="A0AA38I4F1"/>
<name>A0AA38I4F1_9CUCU</name>
<accession>A0AA38I4F1</accession>